<sequence length="493" mass="52970">MAAPAMSLLFDGIDDASARMIIQLQLEDSASISASLRNERDGAGIPDEVVPGLLAVMAFEEDMKRNASVLDDRRLALRIAGNTAPRVNARHVAAAAQVGVLTDGAVREQLQRVETSHIAEPAPVGLLTDNTANNEIQNTITRIAAPEQVDLPTNGTVCEQLIGSSALHVTSLGILDDHAQTNTTLRTTASEPVELLKNGSAIDRADAPAFVAPSNIVALIPEAPPLPRFACTACGDSFVSNDIVIFACEEQHAYCFDCLTELFNLSFRDEELYPPRCCKELIPLAALGTHLTLEIEVTFLAKGIEYGTKDRVYCSGNECGAFLAPGMLVTPHVAQCLTCRTKTCTICKSKAHEGDCPEDEASNQLQALAESKGWKRCPGCQRMVELAIGCYHISCPCKMQFCYNCGAYPWRACECPLFDQNRLFPQANNAVRVRNRANGIICTLTTTVIIADSEGLTEEMTAACATISCPISFTVACSARCSFAVDADGIVSE</sequence>
<gene>
    <name evidence="10" type="ORF">VTL71DRAFT_5078</name>
</gene>
<organism evidence="10 11">
    <name type="scientific">Oculimacula yallundae</name>
    <dbReference type="NCBI Taxonomy" id="86028"/>
    <lineage>
        <taxon>Eukaryota</taxon>
        <taxon>Fungi</taxon>
        <taxon>Dikarya</taxon>
        <taxon>Ascomycota</taxon>
        <taxon>Pezizomycotina</taxon>
        <taxon>Leotiomycetes</taxon>
        <taxon>Helotiales</taxon>
        <taxon>Ploettnerulaceae</taxon>
        <taxon>Oculimacula</taxon>
    </lineage>
</organism>
<evidence type="ECO:0000256" key="7">
    <source>
        <dbReference type="ARBA" id="ARBA00022786"/>
    </source>
</evidence>
<evidence type="ECO:0000259" key="9">
    <source>
        <dbReference type="PROSITE" id="PS51873"/>
    </source>
</evidence>
<comment type="caution">
    <text evidence="10">The sequence shown here is derived from an EMBL/GenBank/DDBJ whole genome shotgun (WGS) entry which is preliminary data.</text>
</comment>
<proteinExistence type="predicted"/>
<keyword evidence="5" id="KW-0677">Repeat</keyword>
<dbReference type="InterPro" id="IPR002867">
    <property type="entry name" value="IBR_dom"/>
</dbReference>
<dbReference type="InterPro" id="IPR044066">
    <property type="entry name" value="TRIAD_supradom"/>
</dbReference>
<feature type="domain" description="RING-type" evidence="9">
    <location>
        <begin position="227"/>
        <end position="426"/>
    </location>
</feature>
<dbReference type="CDD" id="cd22584">
    <property type="entry name" value="Rcat_RBR_unk"/>
    <property type="match status" value="1"/>
</dbReference>
<accession>A0ABR4C038</accession>
<evidence type="ECO:0000256" key="1">
    <source>
        <dbReference type="ARBA" id="ARBA00001798"/>
    </source>
</evidence>
<evidence type="ECO:0000256" key="5">
    <source>
        <dbReference type="ARBA" id="ARBA00022737"/>
    </source>
</evidence>
<dbReference type="CDD" id="cd20335">
    <property type="entry name" value="BRcat_RBR"/>
    <property type="match status" value="1"/>
</dbReference>
<evidence type="ECO:0000256" key="2">
    <source>
        <dbReference type="ARBA" id="ARBA00012251"/>
    </source>
</evidence>
<dbReference type="InterPro" id="IPR031127">
    <property type="entry name" value="E3_UB_ligase_RBR"/>
</dbReference>
<evidence type="ECO:0000256" key="3">
    <source>
        <dbReference type="ARBA" id="ARBA00022679"/>
    </source>
</evidence>
<keyword evidence="11" id="KW-1185">Reference proteome</keyword>
<dbReference type="PROSITE" id="PS51873">
    <property type="entry name" value="TRIAD"/>
    <property type="match status" value="1"/>
</dbReference>
<evidence type="ECO:0000313" key="11">
    <source>
        <dbReference type="Proteomes" id="UP001595075"/>
    </source>
</evidence>
<evidence type="ECO:0000313" key="10">
    <source>
        <dbReference type="EMBL" id="KAL2063273.1"/>
    </source>
</evidence>
<evidence type="ECO:0000256" key="8">
    <source>
        <dbReference type="ARBA" id="ARBA00022833"/>
    </source>
</evidence>
<name>A0ABR4C038_9HELO</name>
<keyword evidence="4" id="KW-0479">Metal-binding</keyword>
<protein>
    <recommendedName>
        <fullName evidence="2">RBR-type E3 ubiquitin transferase</fullName>
        <ecNumber evidence="2">2.3.2.31</ecNumber>
    </recommendedName>
</protein>
<keyword evidence="6" id="KW-0863">Zinc-finger</keyword>
<dbReference type="PANTHER" id="PTHR11685">
    <property type="entry name" value="RBR FAMILY RING FINGER AND IBR DOMAIN-CONTAINING"/>
    <property type="match status" value="1"/>
</dbReference>
<dbReference type="Proteomes" id="UP001595075">
    <property type="component" value="Unassembled WGS sequence"/>
</dbReference>
<dbReference type="SUPFAM" id="SSF57850">
    <property type="entry name" value="RING/U-box"/>
    <property type="match status" value="1"/>
</dbReference>
<evidence type="ECO:0000256" key="4">
    <source>
        <dbReference type="ARBA" id="ARBA00022723"/>
    </source>
</evidence>
<dbReference type="EMBL" id="JAZHXI010000015">
    <property type="protein sequence ID" value="KAL2063273.1"/>
    <property type="molecule type" value="Genomic_DNA"/>
</dbReference>
<dbReference type="Pfam" id="PF01485">
    <property type="entry name" value="IBR"/>
    <property type="match status" value="2"/>
</dbReference>
<keyword evidence="7" id="KW-0833">Ubl conjugation pathway</keyword>
<evidence type="ECO:0000256" key="6">
    <source>
        <dbReference type="ARBA" id="ARBA00022771"/>
    </source>
</evidence>
<reference evidence="10 11" key="1">
    <citation type="journal article" date="2024" name="Commun. Biol.">
        <title>Comparative genomic analysis of thermophilic fungi reveals convergent evolutionary adaptations and gene losses.</title>
        <authorList>
            <person name="Steindorff A.S."/>
            <person name="Aguilar-Pontes M.V."/>
            <person name="Robinson A.J."/>
            <person name="Andreopoulos B."/>
            <person name="LaButti K."/>
            <person name="Kuo A."/>
            <person name="Mondo S."/>
            <person name="Riley R."/>
            <person name="Otillar R."/>
            <person name="Haridas S."/>
            <person name="Lipzen A."/>
            <person name="Grimwood J."/>
            <person name="Schmutz J."/>
            <person name="Clum A."/>
            <person name="Reid I.D."/>
            <person name="Moisan M.C."/>
            <person name="Butler G."/>
            <person name="Nguyen T.T.M."/>
            <person name="Dewar K."/>
            <person name="Conant G."/>
            <person name="Drula E."/>
            <person name="Henrissat B."/>
            <person name="Hansel C."/>
            <person name="Singer S."/>
            <person name="Hutchinson M.I."/>
            <person name="de Vries R.P."/>
            <person name="Natvig D.O."/>
            <person name="Powell A.J."/>
            <person name="Tsang A."/>
            <person name="Grigoriev I.V."/>
        </authorList>
    </citation>
    <scope>NUCLEOTIDE SEQUENCE [LARGE SCALE GENOMIC DNA]</scope>
    <source>
        <strain evidence="10 11">CBS 494.80</strain>
    </source>
</reference>
<dbReference type="Gene3D" id="1.20.120.1750">
    <property type="match status" value="1"/>
</dbReference>
<comment type="catalytic activity">
    <reaction evidence="1">
        <text>[E2 ubiquitin-conjugating enzyme]-S-ubiquitinyl-L-cysteine + [acceptor protein]-L-lysine = [E2 ubiquitin-conjugating enzyme]-L-cysteine + [acceptor protein]-N(6)-ubiquitinyl-L-lysine.</text>
        <dbReference type="EC" id="2.3.2.31"/>
    </reaction>
</comment>
<keyword evidence="3" id="KW-0808">Transferase</keyword>
<dbReference type="EC" id="2.3.2.31" evidence="2"/>
<keyword evidence="8" id="KW-0862">Zinc</keyword>